<keyword evidence="3 10" id="KW-0812">Transmembrane</keyword>
<keyword evidence="2 10" id="KW-1003">Cell membrane</keyword>
<evidence type="ECO:0000256" key="10">
    <source>
        <dbReference type="HAMAP-Rule" id="MF_00454"/>
    </source>
</evidence>
<feature type="transmembrane region" description="Helical" evidence="10">
    <location>
        <begin position="31"/>
        <end position="51"/>
    </location>
</feature>
<dbReference type="Pfam" id="PF02537">
    <property type="entry name" value="CRCB"/>
    <property type="match status" value="1"/>
</dbReference>
<dbReference type="AlphaFoldDB" id="A0A7G7VIZ5"/>
<accession>A0A7G7VIZ5</accession>
<gene>
    <name evidence="10 11" type="primary">crcB</name>
    <name evidence="10" type="synonym">fluC</name>
    <name evidence="11" type="ORF">H1B31_09545</name>
</gene>
<protein>
    <recommendedName>
        <fullName evidence="10">Fluoride-specific ion channel FluC</fullName>
    </recommendedName>
</protein>
<name>A0A7G7VIZ5_9FIRM</name>
<evidence type="ECO:0000256" key="9">
    <source>
        <dbReference type="ARBA" id="ARBA00049940"/>
    </source>
</evidence>
<sequence>MNILAVGLGGALGAVCRYLLGQVIPKLGSGFPLATFAVNIIGCFAIGLVVGIAGRHGDIDPRLILFLQTGICGGFTTFSTFSLETLTFIEEGRLAIGILYIVLSVLLGLIALLAARNFVSGSYL</sequence>
<keyword evidence="10" id="KW-0479">Metal-binding</keyword>
<keyword evidence="6 10" id="KW-0407">Ion channel</keyword>
<evidence type="ECO:0000256" key="1">
    <source>
        <dbReference type="ARBA" id="ARBA00004651"/>
    </source>
</evidence>
<feature type="transmembrane region" description="Helical" evidence="10">
    <location>
        <begin position="63"/>
        <end position="82"/>
    </location>
</feature>
<dbReference type="KEGG" id="stim:H1B31_09545"/>
<dbReference type="GO" id="GO:0005886">
    <property type="term" value="C:plasma membrane"/>
    <property type="evidence" value="ECO:0007669"/>
    <property type="project" value="UniProtKB-SubCell"/>
</dbReference>
<evidence type="ECO:0000256" key="8">
    <source>
        <dbReference type="ARBA" id="ARBA00035585"/>
    </source>
</evidence>
<dbReference type="RefSeq" id="WP_185980147.1">
    <property type="nucleotide sequence ID" value="NZ_CP060204.1"/>
</dbReference>
<feature type="binding site" evidence="10">
    <location>
        <position position="76"/>
    </location>
    <ligand>
        <name>Na(+)</name>
        <dbReference type="ChEBI" id="CHEBI:29101"/>
        <note>structural</note>
    </ligand>
</feature>
<comment type="similarity">
    <text evidence="7 10">Belongs to the fluoride channel Fluc/FEX (TC 1.A.43) family.</text>
</comment>
<feature type="binding site" evidence="10">
    <location>
        <position position="73"/>
    </location>
    <ligand>
        <name>Na(+)</name>
        <dbReference type="ChEBI" id="CHEBI:29101"/>
        <note>structural</note>
    </ligand>
</feature>
<dbReference type="GO" id="GO:0046872">
    <property type="term" value="F:metal ion binding"/>
    <property type="evidence" value="ECO:0007669"/>
    <property type="project" value="UniProtKB-KW"/>
</dbReference>
<reference evidence="11 12" key="1">
    <citation type="submission" date="2020-07" db="EMBL/GenBank/DDBJ databases">
        <title>Complete genome and description of Selenomonas timonensis sp. nov., a new bacterium isolated from a gingivitis subject.</title>
        <authorList>
            <person name="Antezack A."/>
        </authorList>
    </citation>
    <scope>NUCLEOTIDE SEQUENCE [LARGE SCALE GENOMIC DNA]</scope>
    <source>
        <strain evidence="11 12">Marseille-Q3039</strain>
    </source>
</reference>
<comment type="activity regulation">
    <text evidence="10">Na(+) is not transported, but it plays an essential structural role and its presence is essential for fluoride channel function.</text>
</comment>
<dbReference type="GO" id="GO:0062054">
    <property type="term" value="F:fluoride channel activity"/>
    <property type="evidence" value="ECO:0007669"/>
    <property type="project" value="UniProtKB-UniRule"/>
</dbReference>
<evidence type="ECO:0000256" key="4">
    <source>
        <dbReference type="ARBA" id="ARBA00022989"/>
    </source>
</evidence>
<keyword evidence="10" id="KW-0813">Transport</keyword>
<keyword evidence="10" id="KW-0915">Sodium</keyword>
<keyword evidence="10" id="KW-0406">Ion transport</keyword>
<dbReference type="PANTHER" id="PTHR28259:SF1">
    <property type="entry name" value="FLUORIDE EXPORT PROTEIN 1-RELATED"/>
    <property type="match status" value="1"/>
</dbReference>
<dbReference type="EMBL" id="CP060204">
    <property type="protein sequence ID" value="QNH54088.1"/>
    <property type="molecule type" value="Genomic_DNA"/>
</dbReference>
<dbReference type="NCBIfam" id="TIGR00494">
    <property type="entry name" value="crcB"/>
    <property type="match status" value="1"/>
</dbReference>
<comment type="function">
    <text evidence="9 10">Fluoride-specific ion channel. Important for reducing fluoride concentration in the cell, thus reducing its toxicity.</text>
</comment>
<keyword evidence="4 10" id="KW-1133">Transmembrane helix</keyword>
<keyword evidence="5 10" id="KW-0472">Membrane</keyword>
<dbReference type="HAMAP" id="MF_00454">
    <property type="entry name" value="FluC"/>
    <property type="match status" value="1"/>
</dbReference>
<evidence type="ECO:0000256" key="7">
    <source>
        <dbReference type="ARBA" id="ARBA00035120"/>
    </source>
</evidence>
<comment type="subcellular location">
    <subcellularLocation>
        <location evidence="1 10">Cell membrane</location>
        <topology evidence="1 10">Multi-pass membrane protein</topology>
    </subcellularLocation>
</comment>
<dbReference type="Proteomes" id="UP000515480">
    <property type="component" value="Chromosome"/>
</dbReference>
<evidence type="ECO:0000256" key="3">
    <source>
        <dbReference type="ARBA" id="ARBA00022692"/>
    </source>
</evidence>
<keyword evidence="12" id="KW-1185">Reference proteome</keyword>
<evidence type="ECO:0000313" key="11">
    <source>
        <dbReference type="EMBL" id="QNH54088.1"/>
    </source>
</evidence>
<evidence type="ECO:0000256" key="6">
    <source>
        <dbReference type="ARBA" id="ARBA00023303"/>
    </source>
</evidence>
<organism evidence="11 12">
    <name type="scientific">Selenomonas timonae</name>
    <dbReference type="NCBI Taxonomy" id="2754044"/>
    <lineage>
        <taxon>Bacteria</taxon>
        <taxon>Bacillati</taxon>
        <taxon>Bacillota</taxon>
        <taxon>Negativicutes</taxon>
        <taxon>Selenomonadales</taxon>
        <taxon>Selenomonadaceae</taxon>
        <taxon>Selenomonas</taxon>
    </lineage>
</organism>
<dbReference type="PANTHER" id="PTHR28259">
    <property type="entry name" value="FLUORIDE EXPORT PROTEIN 1-RELATED"/>
    <property type="match status" value="1"/>
</dbReference>
<proteinExistence type="inferred from homology"/>
<feature type="transmembrane region" description="Helical" evidence="10">
    <location>
        <begin position="94"/>
        <end position="115"/>
    </location>
</feature>
<dbReference type="InterPro" id="IPR003691">
    <property type="entry name" value="FluC"/>
</dbReference>
<dbReference type="GO" id="GO:0140114">
    <property type="term" value="P:cellular detoxification of fluoride"/>
    <property type="evidence" value="ECO:0007669"/>
    <property type="project" value="UniProtKB-UniRule"/>
</dbReference>
<evidence type="ECO:0000313" key="12">
    <source>
        <dbReference type="Proteomes" id="UP000515480"/>
    </source>
</evidence>
<evidence type="ECO:0000256" key="5">
    <source>
        <dbReference type="ARBA" id="ARBA00023136"/>
    </source>
</evidence>
<comment type="catalytic activity">
    <reaction evidence="8">
        <text>fluoride(in) = fluoride(out)</text>
        <dbReference type="Rhea" id="RHEA:76159"/>
        <dbReference type="ChEBI" id="CHEBI:17051"/>
    </reaction>
    <physiologicalReaction direction="left-to-right" evidence="8">
        <dbReference type="Rhea" id="RHEA:76160"/>
    </physiologicalReaction>
</comment>
<evidence type="ECO:0000256" key="2">
    <source>
        <dbReference type="ARBA" id="ARBA00022475"/>
    </source>
</evidence>